<dbReference type="InterPro" id="IPR025121">
    <property type="entry name" value="GTPase_HflX_N"/>
</dbReference>
<feature type="binding site" evidence="7">
    <location>
        <begin position="345"/>
        <end position="348"/>
    </location>
    <ligand>
        <name>GTP</name>
        <dbReference type="ChEBI" id="CHEBI:37565"/>
    </ligand>
</feature>
<evidence type="ECO:0000256" key="3">
    <source>
        <dbReference type="ARBA" id="ARBA00022741"/>
    </source>
</evidence>
<keyword evidence="12" id="KW-1185">Reference proteome</keyword>
<dbReference type="Gene3D" id="3.40.50.11060">
    <property type="entry name" value="GTPase HflX, N-terminal domain"/>
    <property type="match status" value="1"/>
</dbReference>
<feature type="binding site" evidence="8">
    <location>
        <position position="236"/>
    </location>
    <ligand>
        <name>Mg(2+)</name>
        <dbReference type="ChEBI" id="CHEBI:18420"/>
    </ligand>
</feature>
<dbReference type="PROSITE" id="PS51705">
    <property type="entry name" value="G_HFLX"/>
    <property type="match status" value="1"/>
</dbReference>
<comment type="caution">
    <text evidence="11">The sequence shown here is derived from an EMBL/GenBank/DDBJ whole genome shotgun (WGS) entry which is preliminary data.</text>
</comment>
<keyword evidence="4 8" id="KW-0460">Magnesium</keyword>
<dbReference type="EMBL" id="JACIEK010000006">
    <property type="protein sequence ID" value="MBB3998652.1"/>
    <property type="molecule type" value="Genomic_DNA"/>
</dbReference>
<dbReference type="InterPro" id="IPR032305">
    <property type="entry name" value="GTP-bd_M"/>
</dbReference>
<feature type="domain" description="Hflx-type G" evidence="10">
    <location>
        <begin position="223"/>
        <end position="397"/>
    </location>
</feature>
<evidence type="ECO:0000256" key="4">
    <source>
        <dbReference type="ARBA" id="ARBA00022842"/>
    </source>
</evidence>
<feature type="binding site" evidence="8">
    <location>
        <position position="256"/>
    </location>
    <ligand>
        <name>Mg(2+)</name>
        <dbReference type="ChEBI" id="CHEBI:18420"/>
    </ligand>
</feature>
<comment type="subcellular location">
    <subcellularLocation>
        <location evidence="6">Cytoplasm</location>
    </subcellularLocation>
    <text evidence="6">May associate with membranes.</text>
</comment>
<feature type="coiled-coil region" evidence="9">
    <location>
        <begin position="182"/>
        <end position="216"/>
    </location>
</feature>
<dbReference type="InterPro" id="IPR006073">
    <property type="entry name" value="GTP-bd"/>
</dbReference>
<dbReference type="AlphaFoldDB" id="A0A7W6MJW5"/>
<comment type="subunit">
    <text evidence="6">Monomer. Associates with the 50S ribosomal subunit.</text>
</comment>
<evidence type="ECO:0000256" key="1">
    <source>
        <dbReference type="ARBA" id="ARBA00022490"/>
    </source>
</evidence>
<dbReference type="Proteomes" id="UP000542776">
    <property type="component" value="Unassembled WGS sequence"/>
</dbReference>
<dbReference type="PRINTS" id="PR00326">
    <property type="entry name" value="GTP1OBG"/>
</dbReference>
<dbReference type="GO" id="GO:0005737">
    <property type="term" value="C:cytoplasm"/>
    <property type="evidence" value="ECO:0007669"/>
    <property type="project" value="UniProtKB-SubCell"/>
</dbReference>
<dbReference type="Pfam" id="PF13167">
    <property type="entry name" value="GTP-bdg_N"/>
    <property type="match status" value="1"/>
</dbReference>
<accession>A0A7W6MJW5</accession>
<name>A0A7W6MJW5_9HYPH</name>
<evidence type="ECO:0000256" key="9">
    <source>
        <dbReference type="SAM" id="Coils"/>
    </source>
</evidence>
<keyword evidence="9" id="KW-0175">Coiled coil</keyword>
<evidence type="ECO:0000313" key="12">
    <source>
        <dbReference type="Proteomes" id="UP000542776"/>
    </source>
</evidence>
<dbReference type="Pfam" id="PF19275">
    <property type="entry name" value="HflX_C"/>
    <property type="match status" value="1"/>
</dbReference>
<dbReference type="HAMAP" id="MF_00900">
    <property type="entry name" value="GTPase_HflX"/>
    <property type="match status" value="1"/>
</dbReference>
<evidence type="ECO:0000256" key="7">
    <source>
        <dbReference type="PIRSR" id="PIRSR006809-1"/>
    </source>
</evidence>
<dbReference type="PANTHER" id="PTHR10229">
    <property type="entry name" value="GTP-BINDING PROTEIN HFLX"/>
    <property type="match status" value="1"/>
</dbReference>
<feature type="binding site" evidence="7">
    <location>
        <begin position="276"/>
        <end position="279"/>
    </location>
    <ligand>
        <name>GTP</name>
        <dbReference type="ChEBI" id="CHEBI:37565"/>
    </ligand>
</feature>
<dbReference type="InterPro" id="IPR016496">
    <property type="entry name" value="GTPase_HflX"/>
</dbReference>
<organism evidence="11 12">
    <name type="scientific">Aureimonas pseudogalii</name>
    <dbReference type="NCBI Taxonomy" id="1744844"/>
    <lineage>
        <taxon>Bacteria</taxon>
        <taxon>Pseudomonadati</taxon>
        <taxon>Pseudomonadota</taxon>
        <taxon>Alphaproteobacteria</taxon>
        <taxon>Hyphomicrobiales</taxon>
        <taxon>Aurantimonadaceae</taxon>
        <taxon>Aureimonas</taxon>
    </lineage>
</organism>
<dbReference type="InterPro" id="IPR030394">
    <property type="entry name" value="G_HFLX_dom"/>
</dbReference>
<feature type="binding site" evidence="7">
    <location>
        <begin position="375"/>
        <end position="377"/>
    </location>
    <ligand>
        <name>GTP</name>
        <dbReference type="ChEBI" id="CHEBI:37565"/>
    </ligand>
</feature>
<keyword evidence="5 6" id="KW-0342">GTP-binding</keyword>
<evidence type="ECO:0000313" key="11">
    <source>
        <dbReference type="EMBL" id="MBB3998652.1"/>
    </source>
</evidence>
<evidence type="ECO:0000259" key="10">
    <source>
        <dbReference type="PROSITE" id="PS51705"/>
    </source>
</evidence>
<dbReference type="PIRSF" id="PIRSF006809">
    <property type="entry name" value="GTP-binding_hflX_prd"/>
    <property type="match status" value="1"/>
</dbReference>
<comment type="similarity">
    <text evidence="6">Belongs to the TRAFAC class OBG-HflX-like GTPase superfamily. HflX GTPase family.</text>
</comment>
<dbReference type="Gene3D" id="6.10.250.2860">
    <property type="match status" value="1"/>
</dbReference>
<sequence>MTDHDSDSAPRGPIEHSQAVTRAGVFVPVLRQRNSAAEVAEGVKRSDEDRLIEAEGLAAAIDLDIVARAVITVSKAQPATLFGSGKVEEMKALVEEQKIGLVIVDHPLTPVQQRNLEKELNTKVLDRTGLILEIFGRRARTKEGRLQVELAHLNYQRGRLVRSWTHLERQRGGAGFLGGPGETQIESDRRQLQDKIKKLEKELEQVRRTRTLHRAKRKKAPHPVIALVGYTNAGKSTLFNKITGADVLAKDLLFATLDPTLRRIALSHGTEVIFSDTVGFISDLPTHLVAAFRATLEEVMEAEIVLHVRDMSDPDARAQAADVEKILADLEIDTGDAEHVVEIWNKIDRLDETGRAHLEASAASQPGGRTVHMVSALTGEGLEPLLADIERRIAGRADQVELDIPSDSMQLLPWLYENSIVREREDLEDGGVHLVLDVTQQARTDLQRMGARYPNVRMD</sequence>
<evidence type="ECO:0000256" key="6">
    <source>
        <dbReference type="HAMAP-Rule" id="MF_00900"/>
    </source>
</evidence>
<dbReference type="InterPro" id="IPR042108">
    <property type="entry name" value="GTPase_HflX_N_sf"/>
</dbReference>
<reference evidence="11 12" key="1">
    <citation type="submission" date="2020-08" db="EMBL/GenBank/DDBJ databases">
        <title>Genomic Encyclopedia of Type Strains, Phase IV (KMG-IV): sequencing the most valuable type-strain genomes for metagenomic binning, comparative biology and taxonomic classification.</title>
        <authorList>
            <person name="Goeker M."/>
        </authorList>
    </citation>
    <scope>NUCLEOTIDE SEQUENCE [LARGE SCALE GENOMIC DNA]</scope>
    <source>
        <strain evidence="11 12">DSM 102238</strain>
    </source>
</reference>
<comment type="function">
    <text evidence="6">GTPase that associates with the 50S ribosomal subunit and may have a role during protein synthesis or ribosome biogenesis.</text>
</comment>
<dbReference type="GO" id="GO:0003924">
    <property type="term" value="F:GTPase activity"/>
    <property type="evidence" value="ECO:0007669"/>
    <property type="project" value="UniProtKB-UniRule"/>
</dbReference>
<dbReference type="SUPFAM" id="SSF52540">
    <property type="entry name" value="P-loop containing nucleoside triphosphate hydrolases"/>
    <property type="match status" value="1"/>
</dbReference>
<keyword evidence="3 6" id="KW-0547">Nucleotide-binding</keyword>
<dbReference type="GO" id="GO:0005525">
    <property type="term" value="F:GTP binding"/>
    <property type="evidence" value="ECO:0007669"/>
    <property type="project" value="UniProtKB-UniRule"/>
</dbReference>
<evidence type="ECO:0000256" key="5">
    <source>
        <dbReference type="ARBA" id="ARBA00023134"/>
    </source>
</evidence>
<keyword evidence="2 8" id="KW-0479">Metal-binding</keyword>
<evidence type="ECO:0000256" key="2">
    <source>
        <dbReference type="ARBA" id="ARBA00022723"/>
    </source>
</evidence>
<feature type="binding site" evidence="7">
    <location>
        <begin position="229"/>
        <end position="236"/>
    </location>
    <ligand>
        <name>GTP</name>
        <dbReference type="ChEBI" id="CHEBI:37565"/>
    </ligand>
</feature>
<dbReference type="CDD" id="cd01878">
    <property type="entry name" value="HflX"/>
    <property type="match status" value="1"/>
</dbReference>
<dbReference type="Pfam" id="PF16360">
    <property type="entry name" value="GTP-bdg_M"/>
    <property type="match status" value="1"/>
</dbReference>
<proteinExistence type="inferred from homology"/>
<dbReference type="FunFam" id="3.40.50.11060:FF:000001">
    <property type="entry name" value="GTPase HflX"/>
    <property type="match status" value="1"/>
</dbReference>
<dbReference type="Pfam" id="PF01926">
    <property type="entry name" value="MMR_HSR1"/>
    <property type="match status" value="1"/>
</dbReference>
<keyword evidence="1 6" id="KW-0963">Cytoplasm</keyword>
<protein>
    <recommendedName>
        <fullName evidence="6">GTPase HflX</fullName>
    </recommendedName>
    <alternativeName>
        <fullName evidence="6">GTP-binding protein HflX</fullName>
    </alternativeName>
</protein>
<dbReference type="GO" id="GO:0046872">
    <property type="term" value="F:metal ion binding"/>
    <property type="evidence" value="ECO:0007669"/>
    <property type="project" value="UniProtKB-KW"/>
</dbReference>
<dbReference type="NCBIfam" id="TIGR03156">
    <property type="entry name" value="GTP_HflX"/>
    <property type="match status" value="1"/>
</dbReference>
<dbReference type="PANTHER" id="PTHR10229:SF0">
    <property type="entry name" value="GTP-BINDING PROTEIN 6-RELATED"/>
    <property type="match status" value="1"/>
</dbReference>
<dbReference type="InterPro" id="IPR045498">
    <property type="entry name" value="HflX_C"/>
</dbReference>
<evidence type="ECO:0000256" key="8">
    <source>
        <dbReference type="PIRSR" id="PIRSR006809-2"/>
    </source>
</evidence>
<feature type="binding site" evidence="7">
    <location>
        <begin position="254"/>
        <end position="258"/>
    </location>
    <ligand>
        <name>GTP</name>
        <dbReference type="ChEBI" id="CHEBI:37565"/>
    </ligand>
</feature>
<dbReference type="InterPro" id="IPR027417">
    <property type="entry name" value="P-loop_NTPase"/>
</dbReference>
<dbReference type="GO" id="GO:0043022">
    <property type="term" value="F:ribosome binding"/>
    <property type="evidence" value="ECO:0007669"/>
    <property type="project" value="TreeGrafter"/>
</dbReference>
<gene>
    <name evidence="6" type="primary">hflX</name>
    <name evidence="11" type="ORF">GGR04_002500</name>
</gene>
<comment type="cofactor">
    <cofactor evidence="8">
        <name>Mg(2+)</name>
        <dbReference type="ChEBI" id="CHEBI:18420"/>
    </cofactor>
</comment>
<dbReference type="Gene3D" id="3.40.50.300">
    <property type="entry name" value="P-loop containing nucleotide triphosphate hydrolases"/>
    <property type="match status" value="1"/>
</dbReference>